<evidence type="ECO:0000259" key="5">
    <source>
        <dbReference type="PROSITE" id="PS01124"/>
    </source>
</evidence>
<dbReference type="InterPro" id="IPR018060">
    <property type="entry name" value="HTH_AraC"/>
</dbReference>
<evidence type="ECO:0000313" key="6">
    <source>
        <dbReference type="EMBL" id="OCQ19828.1"/>
    </source>
</evidence>
<dbReference type="GO" id="GO:0003700">
    <property type="term" value="F:DNA-binding transcription factor activity"/>
    <property type="evidence" value="ECO:0007669"/>
    <property type="project" value="InterPro"/>
</dbReference>
<evidence type="ECO:0000256" key="2">
    <source>
        <dbReference type="ARBA" id="ARBA00023125"/>
    </source>
</evidence>
<dbReference type="GO" id="GO:0043565">
    <property type="term" value="F:sequence-specific DNA binding"/>
    <property type="evidence" value="ECO:0007669"/>
    <property type="project" value="InterPro"/>
</dbReference>
<dbReference type="SMART" id="SM00342">
    <property type="entry name" value="HTH_ARAC"/>
    <property type="match status" value="1"/>
</dbReference>
<dbReference type="PROSITE" id="PS01124">
    <property type="entry name" value="HTH_ARAC_FAMILY_2"/>
    <property type="match status" value="1"/>
</dbReference>
<accession>A0A1C0TLS8</accession>
<organism evidence="6 7">
    <name type="scientific">Pseudoalteromonas luteoviolacea</name>
    <dbReference type="NCBI Taxonomy" id="43657"/>
    <lineage>
        <taxon>Bacteria</taxon>
        <taxon>Pseudomonadati</taxon>
        <taxon>Pseudomonadota</taxon>
        <taxon>Gammaproteobacteria</taxon>
        <taxon>Alteromonadales</taxon>
        <taxon>Pseudoalteromonadaceae</taxon>
        <taxon>Pseudoalteromonas</taxon>
    </lineage>
</organism>
<dbReference type="InterPro" id="IPR020449">
    <property type="entry name" value="Tscrpt_reg_AraC-type_HTH"/>
</dbReference>
<dbReference type="PANTHER" id="PTHR43280">
    <property type="entry name" value="ARAC-FAMILY TRANSCRIPTIONAL REGULATOR"/>
    <property type="match status" value="1"/>
</dbReference>
<dbReference type="InterPro" id="IPR037923">
    <property type="entry name" value="HTH-like"/>
</dbReference>
<dbReference type="Proteomes" id="UP000093366">
    <property type="component" value="Unassembled WGS sequence"/>
</dbReference>
<dbReference type="Gene3D" id="1.10.10.60">
    <property type="entry name" value="Homeodomain-like"/>
    <property type="match status" value="2"/>
</dbReference>
<reference evidence="7" key="1">
    <citation type="submission" date="2016-07" db="EMBL/GenBank/DDBJ databases">
        <authorList>
            <person name="Florea S."/>
            <person name="Webb J.S."/>
            <person name="Jaromczyk J."/>
            <person name="Schardl C.L."/>
        </authorList>
    </citation>
    <scope>NUCLEOTIDE SEQUENCE [LARGE SCALE GENOMIC DNA]</scope>
    <source>
        <strain evidence="7">IPB1</strain>
    </source>
</reference>
<gene>
    <name evidence="6" type="ORF">A7985_18120</name>
</gene>
<dbReference type="Pfam" id="PF12833">
    <property type="entry name" value="HTH_18"/>
    <property type="match status" value="1"/>
</dbReference>
<dbReference type="PANTHER" id="PTHR43280:SF2">
    <property type="entry name" value="HTH-TYPE TRANSCRIPTIONAL REGULATOR EXSA"/>
    <property type="match status" value="1"/>
</dbReference>
<proteinExistence type="predicted"/>
<dbReference type="CDD" id="cd02208">
    <property type="entry name" value="cupin_RmlC-like"/>
    <property type="match status" value="1"/>
</dbReference>
<name>A0A1C0TLS8_9GAMM</name>
<dbReference type="PRINTS" id="PR00032">
    <property type="entry name" value="HTHARAC"/>
</dbReference>
<keyword evidence="3" id="KW-0010">Activator</keyword>
<keyword evidence="1" id="KW-0805">Transcription regulation</keyword>
<keyword evidence="2" id="KW-0238">DNA-binding</keyword>
<dbReference type="SUPFAM" id="SSF46689">
    <property type="entry name" value="Homeodomain-like"/>
    <property type="match status" value="2"/>
</dbReference>
<sequence>MHVISAGEECISALTKQKHGSHSECVLTFLTSGSLDIAHRQVFTVSKGMFSVVPPGVPHSLIKGRDLHVLWLSFCPDCLDLTHTTLMAPFDSVKKGALPAFNSEPSRHEFIKTLFYELMAACSQGASLEVQRSVVVLLLNELNRSSQSDLHHTQYNEKVIKAMAFVQANYLKPIGLKEVSEAVHVSAPYLAALFKKETEFTVGQWITQKRLSQACSQLLHTSLPISQLAEQLGWSDTTHFIRQFKKHLGQTPAAWRRNRENEKNN</sequence>
<evidence type="ECO:0000256" key="3">
    <source>
        <dbReference type="ARBA" id="ARBA00023159"/>
    </source>
</evidence>
<dbReference type="RefSeq" id="WP_065791824.1">
    <property type="nucleotide sequence ID" value="NZ_MAUJ01000007.1"/>
</dbReference>
<dbReference type="OrthoDB" id="5949386at2"/>
<evidence type="ECO:0000256" key="1">
    <source>
        <dbReference type="ARBA" id="ARBA00023015"/>
    </source>
</evidence>
<dbReference type="SUPFAM" id="SSF51215">
    <property type="entry name" value="Regulatory protein AraC"/>
    <property type="match status" value="1"/>
</dbReference>
<dbReference type="InterPro" id="IPR009057">
    <property type="entry name" value="Homeodomain-like_sf"/>
</dbReference>
<feature type="domain" description="HTH araC/xylS-type" evidence="5">
    <location>
        <begin position="160"/>
        <end position="258"/>
    </location>
</feature>
<dbReference type="InterPro" id="IPR003313">
    <property type="entry name" value="AraC-bd"/>
</dbReference>
<keyword evidence="4" id="KW-0804">Transcription</keyword>
<protein>
    <recommendedName>
        <fullName evidence="5">HTH araC/xylS-type domain-containing protein</fullName>
    </recommendedName>
</protein>
<dbReference type="AlphaFoldDB" id="A0A1C0TLS8"/>
<evidence type="ECO:0000256" key="4">
    <source>
        <dbReference type="ARBA" id="ARBA00023163"/>
    </source>
</evidence>
<comment type="caution">
    <text evidence="6">The sequence shown here is derived from an EMBL/GenBank/DDBJ whole genome shotgun (WGS) entry which is preliminary data.</text>
</comment>
<dbReference type="EMBL" id="MAUJ01000007">
    <property type="protein sequence ID" value="OCQ19828.1"/>
    <property type="molecule type" value="Genomic_DNA"/>
</dbReference>
<evidence type="ECO:0000313" key="7">
    <source>
        <dbReference type="Proteomes" id="UP000093366"/>
    </source>
</evidence>
<dbReference type="Pfam" id="PF02311">
    <property type="entry name" value="AraC_binding"/>
    <property type="match status" value="1"/>
</dbReference>